<dbReference type="AlphaFoldDB" id="A0A9D4R8K6"/>
<evidence type="ECO:0000256" key="1">
    <source>
        <dbReference type="SAM" id="MobiDB-lite"/>
    </source>
</evidence>
<feature type="region of interest" description="Disordered" evidence="1">
    <location>
        <begin position="213"/>
        <end position="311"/>
    </location>
</feature>
<proteinExistence type="predicted"/>
<protein>
    <submittedName>
        <fullName evidence="2">Uncharacterized protein</fullName>
    </submittedName>
</protein>
<reference evidence="2" key="2">
    <citation type="submission" date="2020-11" db="EMBL/GenBank/DDBJ databases">
        <authorList>
            <person name="McCartney M.A."/>
            <person name="Auch B."/>
            <person name="Kono T."/>
            <person name="Mallez S."/>
            <person name="Becker A."/>
            <person name="Gohl D.M."/>
            <person name="Silverstein K.A.T."/>
            <person name="Koren S."/>
            <person name="Bechman K.B."/>
            <person name="Herman A."/>
            <person name="Abrahante J.E."/>
            <person name="Garbe J."/>
        </authorList>
    </citation>
    <scope>NUCLEOTIDE SEQUENCE</scope>
    <source>
        <strain evidence="2">Duluth1</strain>
        <tissue evidence="2">Whole animal</tissue>
    </source>
</reference>
<feature type="region of interest" description="Disordered" evidence="1">
    <location>
        <begin position="529"/>
        <end position="565"/>
    </location>
</feature>
<name>A0A9D4R8K6_DREPO</name>
<organism evidence="2 3">
    <name type="scientific">Dreissena polymorpha</name>
    <name type="common">Zebra mussel</name>
    <name type="synonym">Mytilus polymorpha</name>
    <dbReference type="NCBI Taxonomy" id="45954"/>
    <lineage>
        <taxon>Eukaryota</taxon>
        <taxon>Metazoa</taxon>
        <taxon>Spiralia</taxon>
        <taxon>Lophotrochozoa</taxon>
        <taxon>Mollusca</taxon>
        <taxon>Bivalvia</taxon>
        <taxon>Autobranchia</taxon>
        <taxon>Heteroconchia</taxon>
        <taxon>Euheterodonta</taxon>
        <taxon>Imparidentia</taxon>
        <taxon>Neoheterodontei</taxon>
        <taxon>Myida</taxon>
        <taxon>Dreissenoidea</taxon>
        <taxon>Dreissenidae</taxon>
        <taxon>Dreissena</taxon>
    </lineage>
</organism>
<dbReference type="EMBL" id="JAIWYP010000003">
    <property type="protein sequence ID" value="KAH3857265.1"/>
    <property type="molecule type" value="Genomic_DNA"/>
</dbReference>
<evidence type="ECO:0000313" key="2">
    <source>
        <dbReference type="EMBL" id="KAH3857265.1"/>
    </source>
</evidence>
<accession>A0A9D4R8K6</accession>
<feature type="compositionally biased region" description="Polar residues" evidence="1">
    <location>
        <begin position="555"/>
        <end position="565"/>
    </location>
</feature>
<reference evidence="2" key="1">
    <citation type="journal article" date="2019" name="bioRxiv">
        <title>The Genome of the Zebra Mussel, Dreissena polymorpha: A Resource for Invasive Species Research.</title>
        <authorList>
            <person name="McCartney M.A."/>
            <person name="Auch B."/>
            <person name="Kono T."/>
            <person name="Mallez S."/>
            <person name="Zhang Y."/>
            <person name="Obille A."/>
            <person name="Becker A."/>
            <person name="Abrahante J.E."/>
            <person name="Garbe J."/>
            <person name="Badalamenti J.P."/>
            <person name="Herman A."/>
            <person name="Mangelson H."/>
            <person name="Liachko I."/>
            <person name="Sullivan S."/>
            <person name="Sone E.D."/>
            <person name="Koren S."/>
            <person name="Silverstein K.A.T."/>
            <person name="Beckman K.B."/>
            <person name="Gohl D.M."/>
        </authorList>
    </citation>
    <scope>NUCLEOTIDE SEQUENCE</scope>
    <source>
        <strain evidence="2">Duluth1</strain>
        <tissue evidence="2">Whole animal</tissue>
    </source>
</reference>
<keyword evidence="3" id="KW-1185">Reference proteome</keyword>
<gene>
    <name evidence="2" type="ORF">DPMN_099871</name>
</gene>
<evidence type="ECO:0000313" key="3">
    <source>
        <dbReference type="Proteomes" id="UP000828390"/>
    </source>
</evidence>
<sequence length="565" mass="63196">MGARVQPYFILTAEKVTNPRDLETLQPIKPIKIGYLGDQINPLTPPPSGVSGSELGILALDENLVEKKKNKKKKKVKYTISVREIRKKSPLNKKLASIKEKLEKSRERINGQRAKLSDIDLKCEPVNTSKADMSYDQATFPFRMDRSVSDMGPSSLAKSRNANLGSSPFVYFVVSEERIKDADFVLEDGDRVVSKSADKRRRVRLVEENRLKRDRKEKLSQSAKFRGLAREVGLNNNQGGPKPSEESPTVKGGPKELVFPGPDYESTRPTTTTAYRKGTRLIRSPPKIPPGTPATTHGSHSDVPLEINGFDVDDTVPRKPFLSRPMYNGKSRGIQALSQSNFELPTISADQRRRNLGLGTRFEEFAYPKPSSEQRQRKVSFAEQLPVIRGSGFVLNSADLRHDPEIPSLGPRANTMGTITLPSENVDKQAVCQRFVAGENMTGSRQNRKFGIPLPIAKIDIVSNLYDEMIIKMIQEYLQDSNTPSRQSQLARELLVHLQKHNEHMKELNVPNLDKNKIKKSELVKHKNKAQRLLNDINFPAPPNTAEESAPKGLNSPSKENGLPS</sequence>
<dbReference type="Proteomes" id="UP000828390">
    <property type="component" value="Unassembled WGS sequence"/>
</dbReference>
<comment type="caution">
    <text evidence="2">The sequence shown here is derived from an EMBL/GenBank/DDBJ whole genome shotgun (WGS) entry which is preliminary data.</text>
</comment>
<dbReference type="OrthoDB" id="6126180at2759"/>